<proteinExistence type="predicted"/>
<dbReference type="AlphaFoldDB" id="A0A3N4RSV4"/>
<dbReference type="RefSeq" id="WP_123817983.1">
    <property type="nucleotide sequence ID" value="NZ_RKQG01000001.1"/>
</dbReference>
<dbReference type="EMBL" id="RKQG01000001">
    <property type="protein sequence ID" value="RPE33835.1"/>
    <property type="molecule type" value="Genomic_DNA"/>
</dbReference>
<sequence length="164" mass="18061">MQPRSAAAAGRDFPYTSRTTCYIEISEDGTVSHGTDSGTYERARSGKSTLYAVWPGEWSSHLFVIDDLDEYARAHGLVHDEKRTGLADHEHTVRWTLDPSETNPLGSYITIRVHLDCGCSIQDLGTFAGQMREQRGWDIATTGGWGGSSTSGTYMRARRKSLGA</sequence>
<accession>A0A3N4RSV4</accession>
<gene>
    <name evidence="1" type="ORF">EDD38_2138</name>
</gene>
<keyword evidence="2" id="KW-1185">Reference proteome</keyword>
<evidence type="ECO:0000313" key="2">
    <source>
        <dbReference type="Proteomes" id="UP000266906"/>
    </source>
</evidence>
<protein>
    <submittedName>
        <fullName evidence="1">Uncharacterized protein</fullName>
    </submittedName>
</protein>
<name>A0A3N4RSV4_9ACTN</name>
<evidence type="ECO:0000313" key="1">
    <source>
        <dbReference type="EMBL" id="RPE33835.1"/>
    </source>
</evidence>
<dbReference type="Proteomes" id="UP000266906">
    <property type="component" value="Unassembled WGS sequence"/>
</dbReference>
<comment type="caution">
    <text evidence="1">The sequence shown here is derived from an EMBL/GenBank/DDBJ whole genome shotgun (WGS) entry which is preliminary data.</text>
</comment>
<organism evidence="1 2">
    <name type="scientific">Kitasatospora cineracea</name>
    <dbReference type="NCBI Taxonomy" id="88074"/>
    <lineage>
        <taxon>Bacteria</taxon>
        <taxon>Bacillati</taxon>
        <taxon>Actinomycetota</taxon>
        <taxon>Actinomycetes</taxon>
        <taxon>Kitasatosporales</taxon>
        <taxon>Streptomycetaceae</taxon>
        <taxon>Kitasatospora</taxon>
    </lineage>
</organism>
<reference evidence="1 2" key="1">
    <citation type="submission" date="2018-11" db="EMBL/GenBank/DDBJ databases">
        <title>Sequencing the genomes of 1000 actinobacteria strains.</title>
        <authorList>
            <person name="Klenk H.-P."/>
        </authorList>
    </citation>
    <scope>NUCLEOTIDE SEQUENCE [LARGE SCALE GENOMIC DNA]</scope>
    <source>
        <strain evidence="1 2">DSM 44781</strain>
    </source>
</reference>